<comment type="pathway">
    <text evidence="2">Secondary metabolite biosynthesis.</text>
</comment>
<keyword evidence="7" id="KW-0408">Iron</keyword>
<evidence type="ECO:0000256" key="8">
    <source>
        <dbReference type="ARBA" id="ARBA00023033"/>
    </source>
</evidence>
<dbReference type="Pfam" id="PF00067">
    <property type="entry name" value="p450"/>
    <property type="match status" value="1"/>
</dbReference>
<keyword evidence="10" id="KW-1185">Reference proteome</keyword>
<dbReference type="PANTHER" id="PTHR46300">
    <property type="entry name" value="P450, PUTATIVE (EUROFUNG)-RELATED-RELATED"/>
    <property type="match status" value="1"/>
</dbReference>
<accession>A0A9Q5HSF0</accession>
<gene>
    <name evidence="9" type="ORF">A7U60_g7763</name>
</gene>
<dbReference type="GO" id="GO:0016705">
    <property type="term" value="F:oxidoreductase activity, acting on paired donors, with incorporation or reduction of molecular oxygen"/>
    <property type="evidence" value="ECO:0007669"/>
    <property type="project" value="InterPro"/>
</dbReference>
<evidence type="ECO:0000256" key="4">
    <source>
        <dbReference type="ARBA" id="ARBA00022617"/>
    </source>
</evidence>
<evidence type="ECO:0000313" key="9">
    <source>
        <dbReference type="EMBL" id="OCB85138.1"/>
    </source>
</evidence>
<proteinExistence type="inferred from homology"/>
<dbReference type="CDD" id="cd11065">
    <property type="entry name" value="CYP64-like"/>
    <property type="match status" value="1"/>
</dbReference>
<sequence>MAYLPQDFTIAIIFLCLVFPVVYCKFCKYPSVANVPLLPPGPAKFPFVGSILKVPPCGAWLTFSKYRDIYGDLLHFQGLGNNVLVLNSLEAINDLLDKRGNNYSHRPIFTVAGELMGLGQSMPLLPYGEEWRSHRKLAHIALSPSSVKVYHRIQENLAIMLCNDLLRTPNDFFSLVRLTAGRIIVSVTYGLPVGSSEDKYITHAEKTMDVIGKATVPGAFLCDLLPILKHLPKWVSFQQKALEGKAMIEQLVTMPFEHVKAEMSSGDALPSLTCGLLEMEHESISDFEHKVKWTAGAMYGAGAETTYATVLTFMMAMALYPSKQEQAQKEIDNAIGMDRLPTMDDAQDLPYVRSVIKETMRWHPVLPLSIARRTDADDVYNGFFIQKGTIVVPNVYAIASAPSDKYDPRDFIPERFLDPEEVVADPSTWAFGFGRR</sequence>
<comment type="cofactor">
    <cofactor evidence="1">
        <name>heme</name>
        <dbReference type="ChEBI" id="CHEBI:30413"/>
    </cofactor>
</comment>
<reference evidence="9" key="1">
    <citation type="submission" date="2016-06" db="EMBL/GenBank/DDBJ databases">
        <title>Draft Genome sequence of the fungus Inonotus baumii.</title>
        <authorList>
            <person name="Zhu H."/>
            <person name="Lin W."/>
        </authorList>
    </citation>
    <scope>NUCLEOTIDE SEQUENCE</scope>
    <source>
        <strain evidence="9">821</strain>
    </source>
</reference>
<dbReference type="OrthoDB" id="2789670at2759"/>
<dbReference type="PRINTS" id="PR00463">
    <property type="entry name" value="EP450I"/>
</dbReference>
<keyword evidence="8" id="KW-0503">Monooxygenase</keyword>
<evidence type="ECO:0000256" key="3">
    <source>
        <dbReference type="ARBA" id="ARBA00010617"/>
    </source>
</evidence>
<evidence type="ECO:0000256" key="5">
    <source>
        <dbReference type="ARBA" id="ARBA00022723"/>
    </source>
</evidence>
<dbReference type="GO" id="GO:0004497">
    <property type="term" value="F:monooxygenase activity"/>
    <property type="evidence" value="ECO:0007669"/>
    <property type="project" value="UniProtKB-KW"/>
</dbReference>
<evidence type="ECO:0000256" key="7">
    <source>
        <dbReference type="ARBA" id="ARBA00023004"/>
    </source>
</evidence>
<keyword evidence="4" id="KW-0349">Heme</keyword>
<dbReference type="Proteomes" id="UP000757232">
    <property type="component" value="Unassembled WGS sequence"/>
</dbReference>
<dbReference type="InterPro" id="IPR036396">
    <property type="entry name" value="Cyt_P450_sf"/>
</dbReference>
<dbReference type="EMBL" id="LNZH02000211">
    <property type="protein sequence ID" value="OCB85138.1"/>
    <property type="molecule type" value="Genomic_DNA"/>
</dbReference>
<comment type="similarity">
    <text evidence="3">Belongs to the cytochrome P450 family.</text>
</comment>
<protein>
    <submittedName>
        <fullName evidence="9">Cytochrome P450</fullName>
    </submittedName>
</protein>
<keyword evidence="6" id="KW-0560">Oxidoreductase</keyword>
<comment type="caution">
    <text evidence="9">The sequence shown here is derived from an EMBL/GenBank/DDBJ whole genome shotgun (WGS) entry which is preliminary data.</text>
</comment>
<dbReference type="PANTHER" id="PTHR46300:SF7">
    <property type="entry name" value="P450, PUTATIVE (EUROFUNG)-RELATED"/>
    <property type="match status" value="1"/>
</dbReference>
<evidence type="ECO:0000313" key="10">
    <source>
        <dbReference type="Proteomes" id="UP000757232"/>
    </source>
</evidence>
<dbReference type="InterPro" id="IPR002401">
    <property type="entry name" value="Cyt_P450_E_grp-I"/>
</dbReference>
<keyword evidence="5" id="KW-0479">Metal-binding</keyword>
<dbReference type="Gene3D" id="1.10.630.10">
    <property type="entry name" value="Cytochrome P450"/>
    <property type="match status" value="1"/>
</dbReference>
<evidence type="ECO:0000256" key="2">
    <source>
        <dbReference type="ARBA" id="ARBA00005179"/>
    </source>
</evidence>
<dbReference type="GO" id="GO:0020037">
    <property type="term" value="F:heme binding"/>
    <property type="evidence" value="ECO:0007669"/>
    <property type="project" value="InterPro"/>
</dbReference>
<evidence type="ECO:0000256" key="1">
    <source>
        <dbReference type="ARBA" id="ARBA00001971"/>
    </source>
</evidence>
<dbReference type="SUPFAM" id="SSF48264">
    <property type="entry name" value="Cytochrome P450"/>
    <property type="match status" value="1"/>
</dbReference>
<name>A0A9Q5HSF0_SANBA</name>
<organism evidence="9 10">
    <name type="scientific">Sanghuangporus baumii</name>
    <name type="common">Phellinus baumii</name>
    <dbReference type="NCBI Taxonomy" id="108892"/>
    <lineage>
        <taxon>Eukaryota</taxon>
        <taxon>Fungi</taxon>
        <taxon>Dikarya</taxon>
        <taxon>Basidiomycota</taxon>
        <taxon>Agaricomycotina</taxon>
        <taxon>Agaricomycetes</taxon>
        <taxon>Hymenochaetales</taxon>
        <taxon>Hymenochaetaceae</taxon>
        <taxon>Sanghuangporus</taxon>
    </lineage>
</organism>
<dbReference type="InterPro" id="IPR001128">
    <property type="entry name" value="Cyt_P450"/>
</dbReference>
<dbReference type="InterPro" id="IPR050364">
    <property type="entry name" value="Cytochrome_P450_fung"/>
</dbReference>
<evidence type="ECO:0000256" key="6">
    <source>
        <dbReference type="ARBA" id="ARBA00023002"/>
    </source>
</evidence>
<dbReference type="AlphaFoldDB" id="A0A9Q5HSF0"/>
<dbReference type="GO" id="GO:0005506">
    <property type="term" value="F:iron ion binding"/>
    <property type="evidence" value="ECO:0007669"/>
    <property type="project" value="InterPro"/>
</dbReference>